<dbReference type="Pfam" id="PF08766">
    <property type="entry name" value="DEK_C"/>
    <property type="match status" value="1"/>
</dbReference>
<feature type="region of interest" description="Disordered" evidence="1">
    <location>
        <begin position="293"/>
        <end position="317"/>
    </location>
</feature>
<dbReference type="InterPro" id="IPR019835">
    <property type="entry name" value="SWIB_domain"/>
</dbReference>
<feature type="compositionally biased region" description="Basic and acidic residues" evidence="1">
    <location>
        <begin position="163"/>
        <end position="175"/>
    </location>
</feature>
<dbReference type="Pfam" id="PF02201">
    <property type="entry name" value="SWIB"/>
    <property type="match status" value="1"/>
</dbReference>
<organism evidence="4 5">
    <name type="scientific">Gonapodya prolifera (strain JEL478)</name>
    <name type="common">Monoblepharis prolifera</name>
    <dbReference type="NCBI Taxonomy" id="1344416"/>
    <lineage>
        <taxon>Eukaryota</taxon>
        <taxon>Fungi</taxon>
        <taxon>Fungi incertae sedis</taxon>
        <taxon>Chytridiomycota</taxon>
        <taxon>Chytridiomycota incertae sedis</taxon>
        <taxon>Monoblepharidomycetes</taxon>
        <taxon>Monoblepharidales</taxon>
        <taxon>Gonapodyaceae</taxon>
        <taxon>Gonapodya</taxon>
    </lineage>
</organism>
<dbReference type="AlphaFoldDB" id="A0A139A9X9"/>
<evidence type="ECO:0000313" key="5">
    <source>
        <dbReference type="Proteomes" id="UP000070544"/>
    </source>
</evidence>
<feature type="domain" description="DEK-C" evidence="3">
    <location>
        <begin position="36"/>
        <end position="91"/>
    </location>
</feature>
<keyword evidence="5" id="KW-1185">Reference proteome</keyword>
<evidence type="ECO:0000259" key="2">
    <source>
        <dbReference type="PROSITE" id="PS51925"/>
    </source>
</evidence>
<dbReference type="PROSITE" id="PS51925">
    <property type="entry name" value="SWIB_MDM2"/>
    <property type="match status" value="1"/>
</dbReference>
<dbReference type="SUPFAM" id="SSF47592">
    <property type="entry name" value="SWIB/MDM2 domain"/>
    <property type="match status" value="1"/>
</dbReference>
<dbReference type="SMART" id="SM00151">
    <property type="entry name" value="SWIB"/>
    <property type="match status" value="1"/>
</dbReference>
<evidence type="ECO:0000256" key="1">
    <source>
        <dbReference type="SAM" id="MobiDB-lite"/>
    </source>
</evidence>
<feature type="compositionally biased region" description="Polar residues" evidence="1">
    <location>
        <begin position="21"/>
        <end position="32"/>
    </location>
</feature>
<evidence type="ECO:0000313" key="4">
    <source>
        <dbReference type="EMBL" id="KXS13464.1"/>
    </source>
</evidence>
<gene>
    <name evidence="4" type="ORF">M427DRAFT_33872</name>
</gene>
<feature type="region of interest" description="Disordered" evidence="1">
    <location>
        <begin position="1"/>
        <end position="45"/>
    </location>
</feature>
<dbReference type="InterPro" id="IPR036885">
    <property type="entry name" value="SWIB_MDM2_dom_sf"/>
</dbReference>
<feature type="compositionally biased region" description="Acidic residues" evidence="1">
    <location>
        <begin position="146"/>
        <end position="162"/>
    </location>
</feature>
<dbReference type="Proteomes" id="UP000070544">
    <property type="component" value="Unassembled WGS sequence"/>
</dbReference>
<dbReference type="InterPro" id="IPR003121">
    <property type="entry name" value="SWIB_MDM2_domain"/>
</dbReference>
<protein>
    <submittedName>
        <fullName evidence="4">SWIB-domain-containing protein</fullName>
    </submittedName>
</protein>
<reference evidence="4 5" key="1">
    <citation type="journal article" date="2015" name="Genome Biol. Evol.">
        <title>Phylogenomic analyses indicate that early fungi evolved digesting cell walls of algal ancestors of land plants.</title>
        <authorList>
            <person name="Chang Y."/>
            <person name="Wang S."/>
            <person name="Sekimoto S."/>
            <person name="Aerts A.L."/>
            <person name="Choi C."/>
            <person name="Clum A."/>
            <person name="LaButti K.M."/>
            <person name="Lindquist E.A."/>
            <person name="Yee Ngan C."/>
            <person name="Ohm R.A."/>
            <person name="Salamov A.A."/>
            <person name="Grigoriev I.V."/>
            <person name="Spatafora J.W."/>
            <person name="Berbee M.L."/>
        </authorList>
    </citation>
    <scope>NUCLEOTIDE SEQUENCE [LARGE SCALE GENOMIC DNA]</scope>
    <source>
        <strain evidence="4 5">JEL478</strain>
    </source>
</reference>
<feature type="compositionally biased region" description="Acidic residues" evidence="1">
    <location>
        <begin position="297"/>
        <end position="310"/>
    </location>
</feature>
<dbReference type="OMA" id="KVWQYIR"/>
<dbReference type="InterPro" id="IPR014876">
    <property type="entry name" value="DEK_C"/>
</dbReference>
<dbReference type="EMBL" id="KQ965777">
    <property type="protein sequence ID" value="KXS13464.1"/>
    <property type="molecule type" value="Genomic_DNA"/>
</dbReference>
<dbReference type="PROSITE" id="PS51998">
    <property type="entry name" value="DEK_C"/>
    <property type="match status" value="1"/>
</dbReference>
<evidence type="ECO:0000259" key="3">
    <source>
        <dbReference type="PROSITE" id="PS51998"/>
    </source>
</evidence>
<dbReference type="OrthoDB" id="10251073at2759"/>
<name>A0A139A9X9_GONPJ</name>
<feature type="region of interest" description="Disordered" evidence="1">
    <location>
        <begin position="90"/>
        <end position="216"/>
    </location>
</feature>
<dbReference type="CDD" id="cd10567">
    <property type="entry name" value="SWIB-MDM2_like"/>
    <property type="match status" value="1"/>
</dbReference>
<dbReference type="PANTHER" id="PTHR13844">
    <property type="entry name" value="SWI/SNF-RELATED MATRIX-ASSOCIATED ACTIN-DEPENDENT REGULATOR OF CHROMATIN SUBFAMILY D"/>
    <property type="match status" value="1"/>
</dbReference>
<sequence>MEASAALPTGISPNPAESLPNDGTSGDGTSAAYSEPAPLPLDHFSPREILKTANLNEVSAKKVRRQIEEEFKVDLSTRKQEFDTFLLQLLEEVAPPESAQEGEDGSQQEERTNGKRRKKRETTPQSDASSKFRSKGKKSNLSSDVVMDDDDEDGGDKEETDEQLARRLQREESGTRSRRSTTSATTYAGRKRGGASLTGEPKKARKSPFNRPKELSPELAAVVGESVMSRPQVVKKLWEYIKARDLQDPSNKRRVLLEKDEVLGRVFPGRKWVDAFGMNKTLSKHIWDVADEQVKESDDDADDDVDDGSDNSDNSDK</sequence>
<dbReference type="Gene3D" id="1.10.10.60">
    <property type="entry name" value="Homeodomain-like"/>
    <property type="match status" value="1"/>
</dbReference>
<dbReference type="STRING" id="1344416.A0A139A9X9"/>
<dbReference type="SUPFAM" id="SSF109715">
    <property type="entry name" value="DEK C-terminal domain"/>
    <property type="match status" value="1"/>
</dbReference>
<proteinExistence type="predicted"/>
<dbReference type="Gene3D" id="1.10.245.10">
    <property type="entry name" value="SWIB/MDM2 domain"/>
    <property type="match status" value="1"/>
</dbReference>
<feature type="domain" description="DM2" evidence="2">
    <location>
        <begin position="208"/>
        <end position="288"/>
    </location>
</feature>
<accession>A0A139A9X9</accession>